<proteinExistence type="predicted"/>
<name>A0A8H7RKX7_9FUNG</name>
<sequence length="220" mass="25330">MVKHVTSGSTWEVRVKEEDVKQEVKLTRRQVHAKNKDLNGLYDGDNKAVFDRIKENACRSQYFIDTMLDKQAATPLCVRSTSVTRSQLRKNKQLPVPAALRAERLESKFENRVQTWSTFGCTIAKEFSVPIVEAESFMQLAYMSDEEDGEYRNGSNQARTIVVKTPSWRSIKLNQLFAKLDEVRLNNNPSTGLCKERVHEEILKDVSPSDRRFLPSWGFK</sequence>
<protein>
    <submittedName>
        <fullName evidence="1">Uncharacterized protein</fullName>
    </submittedName>
</protein>
<gene>
    <name evidence="1" type="ORF">INT47_011190</name>
</gene>
<reference evidence="1" key="1">
    <citation type="submission" date="2020-12" db="EMBL/GenBank/DDBJ databases">
        <title>Metabolic potential, ecology and presence of endohyphal bacteria is reflected in genomic diversity of Mucoromycotina.</title>
        <authorList>
            <person name="Muszewska A."/>
            <person name="Okrasinska A."/>
            <person name="Steczkiewicz K."/>
            <person name="Drgas O."/>
            <person name="Orlowska M."/>
            <person name="Perlinska-Lenart U."/>
            <person name="Aleksandrzak-Piekarczyk T."/>
            <person name="Szatraj K."/>
            <person name="Zielenkiewicz U."/>
            <person name="Pilsyk S."/>
            <person name="Malc E."/>
            <person name="Mieczkowski P."/>
            <person name="Kruszewska J.S."/>
            <person name="Biernat P."/>
            <person name="Pawlowska J."/>
        </authorList>
    </citation>
    <scope>NUCLEOTIDE SEQUENCE</scope>
    <source>
        <strain evidence="1">WA0000017839</strain>
    </source>
</reference>
<evidence type="ECO:0000313" key="1">
    <source>
        <dbReference type="EMBL" id="KAG2213041.1"/>
    </source>
</evidence>
<comment type="caution">
    <text evidence="1">The sequence shown here is derived from an EMBL/GenBank/DDBJ whole genome shotgun (WGS) entry which is preliminary data.</text>
</comment>
<dbReference type="AlphaFoldDB" id="A0A8H7RKX7"/>
<dbReference type="OrthoDB" id="2288453at2759"/>
<organism evidence="1 2">
    <name type="scientific">Mucor saturninus</name>
    <dbReference type="NCBI Taxonomy" id="64648"/>
    <lineage>
        <taxon>Eukaryota</taxon>
        <taxon>Fungi</taxon>
        <taxon>Fungi incertae sedis</taxon>
        <taxon>Mucoromycota</taxon>
        <taxon>Mucoromycotina</taxon>
        <taxon>Mucoromycetes</taxon>
        <taxon>Mucorales</taxon>
        <taxon>Mucorineae</taxon>
        <taxon>Mucoraceae</taxon>
        <taxon>Mucor</taxon>
    </lineage>
</organism>
<evidence type="ECO:0000313" key="2">
    <source>
        <dbReference type="Proteomes" id="UP000603453"/>
    </source>
</evidence>
<keyword evidence="2" id="KW-1185">Reference proteome</keyword>
<dbReference type="EMBL" id="JAEPRD010000004">
    <property type="protein sequence ID" value="KAG2213041.1"/>
    <property type="molecule type" value="Genomic_DNA"/>
</dbReference>
<dbReference type="Proteomes" id="UP000603453">
    <property type="component" value="Unassembled WGS sequence"/>
</dbReference>
<accession>A0A8H7RKX7</accession>